<dbReference type="EMBL" id="QXEC01000007">
    <property type="protein sequence ID" value="RIV39219.1"/>
    <property type="molecule type" value="Genomic_DNA"/>
</dbReference>
<dbReference type="RefSeq" id="WP_119574744.1">
    <property type="nucleotide sequence ID" value="NZ_QXEC01000007.1"/>
</dbReference>
<dbReference type="GO" id="GO:0042597">
    <property type="term" value="C:periplasmic space"/>
    <property type="evidence" value="ECO:0007669"/>
    <property type="project" value="UniProtKB-SubCell"/>
</dbReference>
<dbReference type="Gene3D" id="3.40.190.10">
    <property type="entry name" value="Periplasmic binding protein-like II"/>
    <property type="match status" value="2"/>
</dbReference>
<evidence type="ECO:0000259" key="5">
    <source>
        <dbReference type="Pfam" id="PF09084"/>
    </source>
</evidence>
<dbReference type="OrthoDB" id="5348911at2"/>
<evidence type="ECO:0000313" key="6">
    <source>
        <dbReference type="EMBL" id="RIV39219.1"/>
    </source>
</evidence>
<comment type="caution">
    <text evidence="6">The sequence shown here is derived from an EMBL/GenBank/DDBJ whole genome shotgun (WGS) entry which is preliminary data.</text>
</comment>
<keyword evidence="3 4" id="KW-0732">Signal</keyword>
<dbReference type="Proteomes" id="UP000283832">
    <property type="component" value="Unassembled WGS sequence"/>
</dbReference>
<dbReference type="SUPFAM" id="SSF53850">
    <property type="entry name" value="Periplasmic binding protein-like II"/>
    <property type="match status" value="1"/>
</dbReference>
<proteinExistence type="inferred from homology"/>
<accession>A0A418MWU5</accession>
<name>A0A418MWU5_9ACTN</name>
<keyword evidence="7" id="KW-1185">Reference proteome</keyword>
<dbReference type="Pfam" id="PF09084">
    <property type="entry name" value="NMT1"/>
    <property type="match status" value="1"/>
</dbReference>
<comment type="similarity">
    <text evidence="2">Belongs to the bacterial solute-binding protein SsuA/TauA family.</text>
</comment>
<feature type="signal peptide" evidence="4">
    <location>
        <begin position="1"/>
        <end position="21"/>
    </location>
</feature>
<evidence type="ECO:0000256" key="3">
    <source>
        <dbReference type="ARBA" id="ARBA00022729"/>
    </source>
</evidence>
<organism evidence="6 7">
    <name type="scientific">Micromonospora radicis</name>
    <dbReference type="NCBI Taxonomy" id="1894971"/>
    <lineage>
        <taxon>Bacteria</taxon>
        <taxon>Bacillati</taxon>
        <taxon>Actinomycetota</taxon>
        <taxon>Actinomycetes</taxon>
        <taxon>Micromonosporales</taxon>
        <taxon>Micromonosporaceae</taxon>
        <taxon>Micromonospora</taxon>
    </lineage>
</organism>
<dbReference type="PANTHER" id="PTHR30024">
    <property type="entry name" value="ALIPHATIC SULFONATES-BINDING PROTEIN-RELATED"/>
    <property type="match status" value="1"/>
</dbReference>
<dbReference type="AlphaFoldDB" id="A0A418MWU5"/>
<sequence>MQRPFLAFSSAALLLLITACGGSTDTPSPADAAASQTGPCTPTSVKVATLPALDAAPIYLGKKKGFFTDEGIDLTVGPAPGGSATIAAVISGENQFAYTATLPYMQARLNGLPMVALNNAQWQVKSVDVAASNGHIFVKQDSPVQSIADLQGKTIGVNALKGLLQVAATNALVKAGADPDKVTFVEVPFPSTVDALAAGQVDAIFTGEPYTTLAKRAGYRKVADPYLTFTHPFQSAIYATSKKYLQDRPDAVACFQRALIKSLNYATEHVDEARETTAEITQLTPDVIAEMTAPHWAPGINVDSAREQAEVAVKYGMLDKMPDIDEIFADAVRAS</sequence>
<evidence type="ECO:0000256" key="4">
    <source>
        <dbReference type="SAM" id="SignalP"/>
    </source>
</evidence>
<gene>
    <name evidence="6" type="ORF">D2L64_10240</name>
</gene>
<dbReference type="PANTHER" id="PTHR30024:SF47">
    <property type="entry name" value="TAURINE-BINDING PERIPLASMIC PROTEIN"/>
    <property type="match status" value="1"/>
</dbReference>
<evidence type="ECO:0000256" key="2">
    <source>
        <dbReference type="ARBA" id="ARBA00010742"/>
    </source>
</evidence>
<evidence type="ECO:0000313" key="7">
    <source>
        <dbReference type="Proteomes" id="UP000283832"/>
    </source>
</evidence>
<feature type="chain" id="PRO_5038818831" description="SsuA/THI5-like domain-containing protein" evidence="4">
    <location>
        <begin position="22"/>
        <end position="335"/>
    </location>
</feature>
<feature type="domain" description="SsuA/THI5-like" evidence="5">
    <location>
        <begin position="55"/>
        <end position="273"/>
    </location>
</feature>
<comment type="subcellular location">
    <subcellularLocation>
        <location evidence="1">Periplasm</location>
    </subcellularLocation>
</comment>
<dbReference type="InterPro" id="IPR015168">
    <property type="entry name" value="SsuA/THI5"/>
</dbReference>
<dbReference type="PROSITE" id="PS51257">
    <property type="entry name" value="PROKAR_LIPOPROTEIN"/>
    <property type="match status" value="1"/>
</dbReference>
<reference evidence="6 7" key="1">
    <citation type="submission" date="2018-08" db="EMBL/GenBank/DDBJ databases">
        <title>Jishengella sp. nov., isolated from a root of Azadirachta indica A. Juss. var. siamensis Valenton.</title>
        <authorList>
            <person name="Kuncharoen N."/>
            <person name="Tanasupawat S."/>
            <person name="Kudo T."/>
            <person name="Ohkuma M."/>
        </authorList>
    </citation>
    <scope>NUCLEOTIDE SEQUENCE [LARGE SCALE GENOMIC DNA]</scope>
    <source>
        <strain evidence="6 7">AZ1-13</strain>
    </source>
</reference>
<evidence type="ECO:0000256" key="1">
    <source>
        <dbReference type="ARBA" id="ARBA00004418"/>
    </source>
</evidence>
<protein>
    <recommendedName>
        <fullName evidence="5">SsuA/THI5-like domain-containing protein</fullName>
    </recommendedName>
</protein>